<evidence type="ECO:0000256" key="9">
    <source>
        <dbReference type="SAM" id="MobiDB-lite"/>
    </source>
</evidence>
<dbReference type="Proteomes" id="UP000284706">
    <property type="component" value="Unassembled WGS sequence"/>
</dbReference>
<reference evidence="12 13" key="1">
    <citation type="journal article" date="2018" name="Evol. Lett.">
        <title>Horizontal gene cluster transfer increased hallucinogenic mushroom diversity.</title>
        <authorList>
            <person name="Reynolds H.T."/>
            <person name="Vijayakumar V."/>
            <person name="Gluck-Thaler E."/>
            <person name="Korotkin H.B."/>
            <person name="Matheny P.B."/>
            <person name="Slot J.C."/>
        </authorList>
    </citation>
    <scope>NUCLEOTIDE SEQUENCE [LARGE SCALE GENOMIC DNA]</scope>
    <source>
        <strain evidence="12 13">SRW20</strain>
    </source>
</reference>
<dbReference type="Pfam" id="PF00083">
    <property type="entry name" value="Sugar_tr"/>
    <property type="match status" value="1"/>
</dbReference>
<dbReference type="EMBL" id="NHYE01005529">
    <property type="protein sequence ID" value="PPQ70767.1"/>
    <property type="molecule type" value="Genomic_DNA"/>
</dbReference>
<comment type="subcellular location">
    <subcellularLocation>
        <location evidence="1">Membrane</location>
        <topology evidence="1">Multi-pass membrane protein</topology>
    </subcellularLocation>
</comment>
<comment type="catalytic activity">
    <reaction evidence="7">
        <text>myo-inositol(out) + H(+)(out) = myo-inositol(in) + H(+)(in)</text>
        <dbReference type="Rhea" id="RHEA:60364"/>
        <dbReference type="ChEBI" id="CHEBI:15378"/>
        <dbReference type="ChEBI" id="CHEBI:17268"/>
    </reaction>
</comment>
<evidence type="ECO:0000256" key="8">
    <source>
        <dbReference type="RuleBase" id="RU003346"/>
    </source>
</evidence>
<feature type="transmembrane region" description="Helical" evidence="10">
    <location>
        <begin position="456"/>
        <end position="476"/>
    </location>
</feature>
<dbReference type="PRINTS" id="PR00171">
    <property type="entry name" value="SUGRTRNSPORT"/>
</dbReference>
<evidence type="ECO:0000256" key="3">
    <source>
        <dbReference type="ARBA" id="ARBA00022448"/>
    </source>
</evidence>
<evidence type="ECO:0000313" key="13">
    <source>
        <dbReference type="Proteomes" id="UP000284706"/>
    </source>
</evidence>
<evidence type="ECO:0000259" key="11">
    <source>
        <dbReference type="PROSITE" id="PS50850"/>
    </source>
</evidence>
<dbReference type="PANTHER" id="PTHR48022">
    <property type="entry name" value="PLASTIDIC GLUCOSE TRANSPORTER 4"/>
    <property type="match status" value="1"/>
</dbReference>
<feature type="transmembrane region" description="Helical" evidence="10">
    <location>
        <begin position="392"/>
        <end position="415"/>
    </location>
</feature>
<feature type="transmembrane region" description="Helical" evidence="10">
    <location>
        <begin position="353"/>
        <end position="372"/>
    </location>
</feature>
<dbReference type="PROSITE" id="PS00217">
    <property type="entry name" value="SUGAR_TRANSPORT_2"/>
    <property type="match status" value="1"/>
</dbReference>
<evidence type="ECO:0000256" key="2">
    <source>
        <dbReference type="ARBA" id="ARBA00010992"/>
    </source>
</evidence>
<keyword evidence="4 10" id="KW-0812">Transmembrane</keyword>
<evidence type="ECO:0000256" key="4">
    <source>
        <dbReference type="ARBA" id="ARBA00022692"/>
    </source>
</evidence>
<dbReference type="InterPro" id="IPR036259">
    <property type="entry name" value="MFS_trans_sf"/>
</dbReference>
<evidence type="ECO:0000256" key="1">
    <source>
        <dbReference type="ARBA" id="ARBA00004141"/>
    </source>
</evidence>
<dbReference type="AlphaFoldDB" id="A0A409VWZ5"/>
<feature type="transmembrane region" description="Helical" evidence="10">
    <location>
        <begin position="78"/>
        <end position="102"/>
    </location>
</feature>
<evidence type="ECO:0000256" key="5">
    <source>
        <dbReference type="ARBA" id="ARBA00022989"/>
    </source>
</evidence>
<dbReference type="InterPro" id="IPR050360">
    <property type="entry name" value="MFS_Sugar_Transporters"/>
</dbReference>
<protein>
    <recommendedName>
        <fullName evidence="11">Major facilitator superfamily (MFS) profile domain-containing protein</fullName>
    </recommendedName>
</protein>
<dbReference type="InterPro" id="IPR003663">
    <property type="entry name" value="Sugar/inositol_transpt"/>
</dbReference>
<feature type="region of interest" description="Disordered" evidence="9">
    <location>
        <begin position="504"/>
        <end position="529"/>
    </location>
</feature>
<feature type="transmembrane region" description="Helical" evidence="10">
    <location>
        <begin position="427"/>
        <end position="450"/>
    </location>
</feature>
<dbReference type="PROSITE" id="PS50850">
    <property type="entry name" value="MFS"/>
    <property type="match status" value="1"/>
</dbReference>
<name>A0A409VWZ5_9AGAR</name>
<comment type="similarity">
    <text evidence="2 8">Belongs to the major facilitator superfamily. Sugar transporter (TC 2.A.1.1) family.</text>
</comment>
<evidence type="ECO:0000256" key="10">
    <source>
        <dbReference type="SAM" id="Phobius"/>
    </source>
</evidence>
<keyword evidence="13" id="KW-1185">Reference proteome</keyword>
<feature type="transmembrane region" description="Helical" evidence="10">
    <location>
        <begin position="325"/>
        <end position="346"/>
    </location>
</feature>
<dbReference type="FunFam" id="1.20.1250.20:FF:000134">
    <property type="entry name" value="MFS sugar transporter protein"/>
    <property type="match status" value="1"/>
</dbReference>
<dbReference type="SUPFAM" id="SSF103473">
    <property type="entry name" value="MFS general substrate transporter"/>
    <property type="match status" value="1"/>
</dbReference>
<dbReference type="STRING" id="231916.A0A409VWZ5"/>
<evidence type="ECO:0000256" key="6">
    <source>
        <dbReference type="ARBA" id="ARBA00023136"/>
    </source>
</evidence>
<dbReference type="Gene3D" id="1.20.1250.20">
    <property type="entry name" value="MFS general substrate transporter like domains"/>
    <property type="match status" value="1"/>
</dbReference>
<dbReference type="InParanoid" id="A0A409VWZ5"/>
<feature type="domain" description="Major facilitator superfamily (MFS) profile" evidence="11">
    <location>
        <begin position="27"/>
        <end position="480"/>
    </location>
</feature>
<evidence type="ECO:0000313" key="12">
    <source>
        <dbReference type="EMBL" id="PPQ70767.1"/>
    </source>
</evidence>
<feature type="transmembrane region" description="Helical" evidence="10">
    <location>
        <begin position="288"/>
        <end position="310"/>
    </location>
</feature>
<dbReference type="PROSITE" id="PS00216">
    <property type="entry name" value="SUGAR_TRANSPORT_1"/>
    <property type="match status" value="1"/>
</dbReference>
<dbReference type="GO" id="GO:0016020">
    <property type="term" value="C:membrane"/>
    <property type="evidence" value="ECO:0007669"/>
    <property type="project" value="UniProtKB-SubCell"/>
</dbReference>
<feature type="transmembrane region" description="Helical" evidence="10">
    <location>
        <begin position="204"/>
        <end position="221"/>
    </location>
</feature>
<dbReference type="InterPro" id="IPR020846">
    <property type="entry name" value="MFS_dom"/>
</dbReference>
<feature type="transmembrane region" description="Helical" evidence="10">
    <location>
        <begin position="167"/>
        <end position="192"/>
    </location>
</feature>
<keyword evidence="6 10" id="KW-0472">Membrane</keyword>
<proteinExistence type="inferred from homology"/>
<organism evidence="12 13">
    <name type="scientific">Gymnopilus dilepis</name>
    <dbReference type="NCBI Taxonomy" id="231916"/>
    <lineage>
        <taxon>Eukaryota</taxon>
        <taxon>Fungi</taxon>
        <taxon>Dikarya</taxon>
        <taxon>Basidiomycota</taxon>
        <taxon>Agaricomycotina</taxon>
        <taxon>Agaricomycetes</taxon>
        <taxon>Agaricomycetidae</taxon>
        <taxon>Agaricales</taxon>
        <taxon>Agaricineae</taxon>
        <taxon>Hymenogastraceae</taxon>
        <taxon>Gymnopilus</taxon>
    </lineage>
</organism>
<evidence type="ECO:0000256" key="7">
    <source>
        <dbReference type="ARBA" id="ARBA00049119"/>
    </source>
</evidence>
<feature type="transmembrane region" description="Helical" evidence="10">
    <location>
        <begin position="134"/>
        <end position="155"/>
    </location>
</feature>
<feature type="transmembrane region" description="Helical" evidence="10">
    <location>
        <begin position="109"/>
        <end position="128"/>
    </location>
</feature>
<keyword evidence="3 8" id="KW-0813">Transport</keyword>
<dbReference type="OrthoDB" id="648285at2759"/>
<dbReference type="InterPro" id="IPR005829">
    <property type="entry name" value="Sugar_transporter_CS"/>
</dbReference>
<gene>
    <name evidence="12" type="ORF">CVT26_014717</name>
</gene>
<dbReference type="InterPro" id="IPR005828">
    <property type="entry name" value="MFS_sugar_transport-like"/>
</dbReference>
<keyword evidence="5 10" id="KW-1133">Transmembrane helix</keyword>
<dbReference type="GO" id="GO:0005351">
    <property type="term" value="F:carbohydrate:proton symporter activity"/>
    <property type="evidence" value="ECO:0007669"/>
    <property type="project" value="TreeGrafter"/>
</dbReference>
<comment type="caution">
    <text evidence="12">The sequence shown here is derived from an EMBL/GenBank/DDBJ whole genome shotgun (WGS) entry which is preliminary data.</text>
</comment>
<accession>A0A409VWZ5</accession>
<dbReference type="NCBIfam" id="TIGR00879">
    <property type="entry name" value="SP"/>
    <property type="match status" value="1"/>
</dbReference>
<sequence length="566" mass="60940">MLRWLNRRSYTARYPRWMVGKPLLYSSSALASLGDAMFGYSQGIIAAAQVQPSFIRIMYGSDVTLQQVQAGDEGVDPFLQAIVVSCLNLTALVSSYVAAYICDILGRRMSIRIGGIIYLISSIIQIFMPNLAALVVGRCIQGVGVGMLSMTVPIYQCEIAPGHGRGLFVSIEYFCLNSGYALSAWVGYGFFFAMPSEISWRGPYVIQAALACILVIWTFFLPESPRWLIKNGFKREGFAAIADLHANGDIYDTVVTESYAAIEGAIELEDAMDQASWRQLFTQYTRRSIVGITCQLFAQFNGINAILYYLPENLTRAGFDISRSLLYSGASALVYCAGTIPTMFLLDSWGRRAFLLVGSTGLVVALALIGALQYHAEGLPVGPARLGTADGIFAGVCIYLFVFGSTWGPIPWLLGAEIFPLRARAKGMALSTSTNWICNFIIAFITPPLFSALGGGYYFLLLGFTAISGIFVWFVYPETAGKTLEDLGEVFGDSDVAVRMEHAGTSSGERGLASGTAGPPQMATVAEPAQATASVGLGISDASVDPAATSEITLTEPALDDATKKT</sequence>
<dbReference type="PANTHER" id="PTHR48022:SF74">
    <property type="entry name" value="SUGAR TRANSPORTER, PUTATIVE (AFU_ORTHOLOGUE AFUA_8G02010)-RELATED"/>
    <property type="match status" value="1"/>
</dbReference>